<evidence type="ECO:0000256" key="9">
    <source>
        <dbReference type="SAM" id="Coils"/>
    </source>
</evidence>
<dbReference type="OrthoDB" id="9798833at2"/>
<comment type="function">
    <text evidence="7">May play the central regulatory role in sporulation. It may be an element of the effector pathway responsible for the activation of sporulation genes in response to nutritional stress. Spo0A may act in concert with spo0H (a sigma factor) to control the expression of some genes that are critical to the sporulation process.</text>
</comment>
<gene>
    <name evidence="11" type="ORF">BR63_07500</name>
</gene>
<feature type="coiled-coil region" evidence="9">
    <location>
        <begin position="108"/>
        <end position="145"/>
    </location>
</feature>
<feature type="modified residue" description="4-aspartylphosphate" evidence="8">
    <location>
        <position position="52"/>
    </location>
</feature>
<keyword evidence="5" id="KW-0238">DNA-binding</keyword>
<dbReference type="InterPro" id="IPR003607">
    <property type="entry name" value="HD/PDEase_dom"/>
</dbReference>
<dbReference type="InterPro" id="IPR052020">
    <property type="entry name" value="Cyclic_di-GMP/3'3'-cGAMP_PDE"/>
</dbReference>
<reference evidence="11 12" key="1">
    <citation type="journal article" date="2019" name="Front. Microbiol.">
        <title>Thermoanaerosceptrum fracticalcis gen. nov. sp. nov., a Novel Fumarate-Fermenting Microorganism From a Deep Fractured Carbonate Aquifer of the US Great Basin.</title>
        <authorList>
            <person name="Hamilton-Brehm S.D."/>
            <person name="Stewart L.E."/>
            <person name="Zavarin M."/>
            <person name="Caldwell M."/>
            <person name="Lawson P.A."/>
            <person name="Onstott T.C."/>
            <person name="Grzymski J."/>
            <person name="Neveux I."/>
            <person name="Lollar B.S."/>
            <person name="Russell C.E."/>
            <person name="Moser D.P."/>
        </authorList>
    </citation>
    <scope>NUCLEOTIDE SEQUENCE [LARGE SCALE GENOMIC DNA]</scope>
    <source>
        <strain evidence="11 12">DRI-13</strain>
    </source>
</reference>
<organism evidence="11 12">
    <name type="scientific">Thermanaerosceptrum fracticalcis</name>
    <dbReference type="NCBI Taxonomy" id="1712410"/>
    <lineage>
        <taxon>Bacteria</taxon>
        <taxon>Bacillati</taxon>
        <taxon>Bacillota</taxon>
        <taxon>Clostridia</taxon>
        <taxon>Eubacteriales</taxon>
        <taxon>Peptococcaceae</taxon>
        <taxon>Thermanaerosceptrum</taxon>
    </lineage>
</organism>
<dbReference type="CDD" id="cd17538">
    <property type="entry name" value="REC_D1_PleD-like"/>
    <property type="match status" value="1"/>
</dbReference>
<dbReference type="Gene3D" id="1.10.3210.10">
    <property type="entry name" value="Hypothetical protein af1432"/>
    <property type="match status" value="1"/>
</dbReference>
<dbReference type="Pfam" id="PF00072">
    <property type="entry name" value="Response_reg"/>
    <property type="match status" value="1"/>
</dbReference>
<evidence type="ECO:0000256" key="7">
    <source>
        <dbReference type="ARBA" id="ARBA00024867"/>
    </source>
</evidence>
<dbReference type="EMBL" id="CP045798">
    <property type="protein sequence ID" value="QNB46171.1"/>
    <property type="molecule type" value="Genomic_DNA"/>
</dbReference>
<sequence>MEKVLIVDDNEQNCDLMKDILANWGYEVYQAFQGREAINLTLEHQPDVILLDVMLPGMNGFEVCHELKNNPRTQDIPIIMLTVLNDVEDRLRGFKVGAEIFLSKPINYNELKYRIASLIKQKKVLEKMEHQCQVVETLLEIMKTRDQHLYLHVARVREYCRKVAKLLALPDQQQEQLLIGASLHDIGKIVTGSSPEHTWLGERMVQPLQMGHWLKDLVRGHHEKLNGQGFPAGLKEKEIPWQLQILAGVNRFVELWEEQGSKEVALILFGDEVKGGCWAASVEKALGQVLEDEKFIERLTLSK</sequence>
<dbReference type="SUPFAM" id="SSF52172">
    <property type="entry name" value="CheY-like"/>
    <property type="match status" value="1"/>
</dbReference>
<dbReference type="GO" id="GO:0000160">
    <property type="term" value="P:phosphorelay signal transduction system"/>
    <property type="evidence" value="ECO:0007669"/>
    <property type="project" value="UniProtKB-KW"/>
</dbReference>
<dbReference type="Pfam" id="PF13487">
    <property type="entry name" value="HD_5"/>
    <property type="match status" value="1"/>
</dbReference>
<keyword evidence="9" id="KW-0175">Coiled coil</keyword>
<protein>
    <recommendedName>
        <fullName evidence="1">Stage 0 sporulation protein A homolog</fullName>
    </recommendedName>
</protein>
<dbReference type="InterPro" id="IPR001789">
    <property type="entry name" value="Sig_transdc_resp-reg_receiver"/>
</dbReference>
<name>A0A7G6E267_THEFR</name>
<dbReference type="PROSITE" id="PS50110">
    <property type="entry name" value="RESPONSE_REGULATORY"/>
    <property type="match status" value="1"/>
</dbReference>
<dbReference type="Gene3D" id="3.40.50.2300">
    <property type="match status" value="1"/>
</dbReference>
<dbReference type="RefSeq" id="WP_034422416.1">
    <property type="nucleotide sequence ID" value="NZ_CP045798.1"/>
</dbReference>
<accession>A0A7G6E267</accession>
<evidence type="ECO:0000256" key="1">
    <source>
        <dbReference type="ARBA" id="ARBA00018672"/>
    </source>
</evidence>
<evidence type="ECO:0000256" key="6">
    <source>
        <dbReference type="ARBA" id="ARBA00023163"/>
    </source>
</evidence>
<evidence type="ECO:0000256" key="4">
    <source>
        <dbReference type="ARBA" id="ARBA00023015"/>
    </source>
</evidence>
<keyword evidence="12" id="KW-1185">Reference proteome</keyword>
<dbReference type="FunFam" id="3.40.50.2300:FF:000001">
    <property type="entry name" value="DNA-binding response regulator PhoB"/>
    <property type="match status" value="1"/>
</dbReference>
<evidence type="ECO:0000256" key="8">
    <source>
        <dbReference type="PROSITE-ProRule" id="PRU00169"/>
    </source>
</evidence>
<evidence type="ECO:0000259" key="10">
    <source>
        <dbReference type="PROSITE" id="PS50110"/>
    </source>
</evidence>
<evidence type="ECO:0000313" key="12">
    <source>
        <dbReference type="Proteomes" id="UP000515847"/>
    </source>
</evidence>
<feature type="domain" description="Response regulatory" evidence="10">
    <location>
        <begin position="3"/>
        <end position="119"/>
    </location>
</feature>
<keyword evidence="3" id="KW-0902">Two-component regulatory system</keyword>
<keyword evidence="2 8" id="KW-0597">Phosphoprotein</keyword>
<dbReference type="SMART" id="SM00448">
    <property type="entry name" value="REC"/>
    <property type="match status" value="1"/>
</dbReference>
<evidence type="ECO:0000256" key="2">
    <source>
        <dbReference type="ARBA" id="ARBA00022553"/>
    </source>
</evidence>
<dbReference type="PANTHER" id="PTHR45228:SF1">
    <property type="entry name" value="CYCLIC DI-GMP PHOSPHODIESTERASE TM_0186"/>
    <property type="match status" value="1"/>
</dbReference>
<proteinExistence type="predicted"/>
<evidence type="ECO:0000313" key="11">
    <source>
        <dbReference type="EMBL" id="QNB46171.1"/>
    </source>
</evidence>
<dbReference type="SUPFAM" id="SSF109604">
    <property type="entry name" value="HD-domain/PDEase-like"/>
    <property type="match status" value="1"/>
</dbReference>
<dbReference type="PANTHER" id="PTHR45228">
    <property type="entry name" value="CYCLIC DI-GMP PHOSPHODIESTERASE TM_0186-RELATED"/>
    <property type="match status" value="1"/>
</dbReference>
<dbReference type="GO" id="GO:0003677">
    <property type="term" value="F:DNA binding"/>
    <property type="evidence" value="ECO:0007669"/>
    <property type="project" value="UniProtKB-KW"/>
</dbReference>
<dbReference type="InterPro" id="IPR011006">
    <property type="entry name" value="CheY-like_superfamily"/>
</dbReference>
<evidence type="ECO:0000256" key="5">
    <source>
        <dbReference type="ARBA" id="ARBA00023125"/>
    </source>
</evidence>
<keyword evidence="6" id="KW-0804">Transcription</keyword>
<dbReference type="CDD" id="cd00077">
    <property type="entry name" value="HDc"/>
    <property type="match status" value="1"/>
</dbReference>
<dbReference type="Proteomes" id="UP000515847">
    <property type="component" value="Chromosome"/>
</dbReference>
<dbReference type="KEGG" id="tfr:BR63_07500"/>
<evidence type="ECO:0000256" key="3">
    <source>
        <dbReference type="ARBA" id="ARBA00023012"/>
    </source>
</evidence>
<keyword evidence="4" id="KW-0805">Transcription regulation</keyword>
<dbReference type="AlphaFoldDB" id="A0A7G6E267"/>